<dbReference type="OrthoDB" id="43840at2759"/>
<name>K0S2X9_THAOC</name>
<dbReference type="eggNOG" id="ENOG502SVB0">
    <property type="taxonomic scope" value="Eukaryota"/>
</dbReference>
<accession>K0S2X9</accession>
<dbReference type="AlphaFoldDB" id="K0S2X9"/>
<gene>
    <name evidence="2" type="ORF">THAOC_20660</name>
</gene>
<evidence type="ECO:0000313" key="2">
    <source>
        <dbReference type="EMBL" id="EJK59159.1"/>
    </source>
</evidence>
<organism evidence="2 3">
    <name type="scientific">Thalassiosira oceanica</name>
    <name type="common">Marine diatom</name>
    <dbReference type="NCBI Taxonomy" id="159749"/>
    <lineage>
        <taxon>Eukaryota</taxon>
        <taxon>Sar</taxon>
        <taxon>Stramenopiles</taxon>
        <taxon>Ochrophyta</taxon>
        <taxon>Bacillariophyta</taxon>
        <taxon>Coscinodiscophyceae</taxon>
        <taxon>Thalassiosirophycidae</taxon>
        <taxon>Thalassiosirales</taxon>
        <taxon>Thalassiosiraceae</taxon>
        <taxon>Thalassiosira</taxon>
    </lineage>
</organism>
<dbReference type="Proteomes" id="UP000266841">
    <property type="component" value="Unassembled WGS sequence"/>
</dbReference>
<dbReference type="EMBL" id="AGNL01023482">
    <property type="protein sequence ID" value="EJK59159.1"/>
    <property type="molecule type" value="Genomic_DNA"/>
</dbReference>
<comment type="caution">
    <text evidence="2">The sequence shown here is derived from an EMBL/GenBank/DDBJ whole genome shotgun (WGS) entry which is preliminary data.</text>
</comment>
<evidence type="ECO:0000313" key="3">
    <source>
        <dbReference type="Proteomes" id="UP000266841"/>
    </source>
</evidence>
<dbReference type="OMA" id="WESAYAS"/>
<feature type="region of interest" description="Disordered" evidence="1">
    <location>
        <begin position="89"/>
        <end position="118"/>
    </location>
</feature>
<keyword evidence="3" id="KW-1185">Reference proteome</keyword>
<reference evidence="2 3" key="1">
    <citation type="journal article" date="2012" name="Genome Biol.">
        <title>Genome and low-iron response of an oceanic diatom adapted to chronic iron limitation.</title>
        <authorList>
            <person name="Lommer M."/>
            <person name="Specht M."/>
            <person name="Roy A.S."/>
            <person name="Kraemer L."/>
            <person name="Andreson R."/>
            <person name="Gutowska M.A."/>
            <person name="Wolf J."/>
            <person name="Bergner S.V."/>
            <person name="Schilhabel M.B."/>
            <person name="Klostermeier U.C."/>
            <person name="Beiko R.G."/>
            <person name="Rosenstiel P."/>
            <person name="Hippler M."/>
            <person name="Laroche J."/>
        </authorList>
    </citation>
    <scope>NUCLEOTIDE SEQUENCE [LARGE SCALE GENOMIC DNA]</scope>
    <source>
        <strain evidence="2 3">CCMP1005</strain>
    </source>
</reference>
<evidence type="ECO:0000256" key="1">
    <source>
        <dbReference type="SAM" id="MobiDB-lite"/>
    </source>
</evidence>
<protein>
    <submittedName>
        <fullName evidence="2">Uncharacterized protein</fullName>
    </submittedName>
</protein>
<sequence>MTNKVPFHLLQKYFDLAKLNLESIATSTSGDEGPASAARDYSSQDALSSHRSKIVTAQLEALEETIVDSSCRRESFQRVLQEIGRGDATGVSFDDDGSSYDGRSEPQSNGLRSRTRHNGTKLTAVAKSVDELKASLTAAVESTNDLARVAFSKSVLVHHWNLDGDHPSHDIECDLDESCILEYCGLVGAAMHIPQVQKYLRCGDFDLVPSAAAQDFQSAEERLAHVQRVAWKALGYRPDAAMSQLKSIISPHDTNKPRYFESMMSNETLRERLAEYQSILTVAATNASIDNLGSSDNGSIVDDGTTRVVGVCYSEKIFTVPKSASLGGVQEKSAAAPSANEIAEHKHSEQRKQLDIAHQTSLLQQQIWSDFTELSSDEQERTLQEARSAQKDFLFRMQSTPPGQERILLMQSMSPTVQKQLVLCKLCDANRAGA</sequence>
<proteinExistence type="predicted"/>